<sequence>MNTSAQDNSYQTYPILDLSISPASKALGGLLYSDTETNFGAAFFAPSVLDSTYSKKIQTAYTSLFKSTKQTSIAAAWGLTSSDIFAVQFQTVDYGTFDRRDAENVYLGEYKAASYDASLSYSKRLTRECRAGVSFHSIWSQMDIYNAFAVSFNASVSYKVKNFSGTLAIRNVGTSINNLGQESVSMPLDVGFTIVKSLEHAPFAFFITAHHLTNWDEALEQEGISKGYDYKEWTNHLNLATRLRLSSHFALMLGYNNQERNLAGLSSSKGTSGLSFGIQIDNSRFQLGYSMSPLHKSTTQHNFGFQLKL</sequence>
<evidence type="ECO:0000313" key="2">
    <source>
        <dbReference type="Proteomes" id="UP000826212"/>
    </source>
</evidence>
<proteinExistence type="predicted"/>
<gene>
    <name evidence="1" type="ORF">K4L44_14300</name>
</gene>
<dbReference type="EMBL" id="CP081303">
    <property type="protein sequence ID" value="QZE13722.1"/>
    <property type="molecule type" value="Genomic_DNA"/>
</dbReference>
<evidence type="ECO:0000313" key="1">
    <source>
        <dbReference type="EMBL" id="QZE13722.1"/>
    </source>
</evidence>
<name>A0AC61NNZ7_9BACT</name>
<organism evidence="1 2">
    <name type="scientific">Halosquirtibacter laminarini</name>
    <dbReference type="NCBI Taxonomy" id="3374600"/>
    <lineage>
        <taxon>Bacteria</taxon>
        <taxon>Pseudomonadati</taxon>
        <taxon>Bacteroidota</taxon>
        <taxon>Bacteroidia</taxon>
        <taxon>Marinilabiliales</taxon>
        <taxon>Prolixibacteraceae</taxon>
        <taxon>Halosquirtibacter</taxon>
    </lineage>
</organism>
<protein>
    <submittedName>
        <fullName evidence="1">Uncharacterized protein</fullName>
    </submittedName>
</protein>
<keyword evidence="2" id="KW-1185">Reference proteome</keyword>
<reference evidence="1" key="1">
    <citation type="submission" date="2021-08" db="EMBL/GenBank/DDBJ databases">
        <title>Novel anaerobic bacterium isolated from sea squirt in East Sea, Republic of Korea.</title>
        <authorList>
            <person name="Nguyen T.H."/>
            <person name="Li Z."/>
            <person name="Lee Y.-J."/>
            <person name="Ko J."/>
            <person name="Kim S.-G."/>
        </authorList>
    </citation>
    <scope>NUCLEOTIDE SEQUENCE</scope>
    <source>
        <strain evidence="1">KCTC 25031</strain>
    </source>
</reference>
<accession>A0AC61NNZ7</accession>
<dbReference type="Proteomes" id="UP000826212">
    <property type="component" value="Chromosome"/>
</dbReference>